<dbReference type="Pfam" id="PF08687">
    <property type="entry name" value="ASD2"/>
    <property type="match status" value="1"/>
</dbReference>
<sequence>MAQPIRKGKSSVIRQVHATGREGPVPAASRLARLAARTCLSAPLVTSAARLRRTLRMRGGGTRSTSKASYLASHRRERDRGLPNFEGSYKRTMSPSERESFDTSPPAGNQATAPVHATGREGPVPAASRLARLAARTCLSAPLVTSAARLRRTLRMRGGGTRSTSKASYLASHRRERDRGLPNFEGSYKRTMSPSERESFDTSPPAGNQATAPECDRVPSPTDPKESNDEVPLSPSHPMQAVFSTEKKVLVASVIELATPDTAIELSDQTSLVPRTDETLQTLPAECPEEKDSVIVQDKVAAVESAEMETQCDMPKGQKVEVQCFSPPPTSPKCQPSPLLTPPQVTGALQLVQRSEVVLRVNAATSDASSQTELDKDIETVVPPKLVRQKLQEELECERLSLDLASHLPPSDKLQGILVPAPEYKKSTDYVSGLFRLDITSRPRPTQRISASNGFANTVTSAQNGYSLVQEEREKNDVSPLPASSAYFTTSESKAKFLAQYSEDMSQSDQLGSMDLLQKKEELMSRLDRKLEVLRGEYCLITEESGLNDQLGETVANQVTRLARPHEAAKYRLHVEEVGKITSLLLGLSGRLARAENALVGLPPNDAERKILEGKRDKLREQLEEAKKLKENIDKRSVSVSNILYKYFNEEEYTDYDHFINMKAKLIMDSREIADKIKLGEEQLSALKETLSTPD</sequence>
<evidence type="ECO:0000256" key="2">
    <source>
        <dbReference type="ARBA" id="ARBA00006469"/>
    </source>
</evidence>
<comment type="subcellular location">
    <subcellularLocation>
        <location evidence="1">Cytoplasm</location>
        <location evidence="1">Cytoskeleton</location>
    </subcellularLocation>
</comment>
<dbReference type="GO" id="GO:0051015">
    <property type="term" value="F:actin filament binding"/>
    <property type="evidence" value="ECO:0007669"/>
    <property type="project" value="InterPro"/>
</dbReference>
<dbReference type="PANTHER" id="PTHR15012">
    <property type="entry name" value="APICAL PROTEIN/SHROOM-RELATED"/>
    <property type="match status" value="1"/>
</dbReference>
<keyword evidence="4" id="KW-0206">Cytoskeleton</keyword>
<protein>
    <recommendedName>
        <fullName evidence="7">ASD2 domain-containing protein</fullName>
    </recommendedName>
</protein>
<dbReference type="InterPro" id="IPR027685">
    <property type="entry name" value="Shroom_fam"/>
</dbReference>
<feature type="compositionally biased region" description="Polar residues" evidence="6">
    <location>
        <begin position="201"/>
        <end position="211"/>
    </location>
</feature>
<evidence type="ECO:0000256" key="6">
    <source>
        <dbReference type="SAM" id="MobiDB-lite"/>
    </source>
</evidence>
<dbReference type="GO" id="GO:0000902">
    <property type="term" value="P:cell morphogenesis"/>
    <property type="evidence" value="ECO:0007669"/>
    <property type="project" value="TreeGrafter"/>
</dbReference>
<dbReference type="AlphaFoldDB" id="A0A7R9IBN3"/>
<name>A0A7R9IBN3_9NEOP</name>
<dbReference type="PROSITE" id="PS51307">
    <property type="entry name" value="ASD2"/>
    <property type="match status" value="1"/>
</dbReference>
<dbReference type="EMBL" id="OE000844">
    <property type="protein sequence ID" value="CAD7455204.1"/>
    <property type="molecule type" value="Genomic_DNA"/>
</dbReference>
<dbReference type="Gene3D" id="6.10.250.3120">
    <property type="match status" value="1"/>
</dbReference>
<feature type="coiled-coil region" evidence="5">
    <location>
        <begin position="609"/>
        <end position="636"/>
    </location>
</feature>
<dbReference type="PANTHER" id="PTHR15012:SF32">
    <property type="entry name" value="PROTEIN SHROOM"/>
    <property type="match status" value="1"/>
</dbReference>
<evidence type="ECO:0000256" key="3">
    <source>
        <dbReference type="ARBA" id="ARBA00022490"/>
    </source>
</evidence>
<feature type="region of interest" description="Disordered" evidence="6">
    <location>
        <begin position="154"/>
        <end position="237"/>
    </location>
</feature>
<evidence type="ECO:0000313" key="8">
    <source>
        <dbReference type="EMBL" id="CAD7455204.1"/>
    </source>
</evidence>
<organism evidence="8">
    <name type="scientific">Timema tahoe</name>
    <dbReference type="NCBI Taxonomy" id="61484"/>
    <lineage>
        <taxon>Eukaryota</taxon>
        <taxon>Metazoa</taxon>
        <taxon>Ecdysozoa</taxon>
        <taxon>Arthropoda</taxon>
        <taxon>Hexapoda</taxon>
        <taxon>Insecta</taxon>
        <taxon>Pterygota</taxon>
        <taxon>Neoptera</taxon>
        <taxon>Polyneoptera</taxon>
        <taxon>Phasmatodea</taxon>
        <taxon>Timematodea</taxon>
        <taxon>Timematoidea</taxon>
        <taxon>Timematidae</taxon>
        <taxon>Timema</taxon>
    </lineage>
</organism>
<dbReference type="GO" id="GO:0030864">
    <property type="term" value="C:cortical actin cytoskeleton"/>
    <property type="evidence" value="ECO:0007669"/>
    <property type="project" value="TreeGrafter"/>
</dbReference>
<proteinExistence type="inferred from homology"/>
<evidence type="ECO:0000256" key="5">
    <source>
        <dbReference type="SAM" id="Coils"/>
    </source>
</evidence>
<feature type="compositionally biased region" description="Polar residues" evidence="6">
    <location>
        <begin position="102"/>
        <end position="112"/>
    </location>
</feature>
<dbReference type="GO" id="GO:0007015">
    <property type="term" value="P:actin filament organization"/>
    <property type="evidence" value="ECO:0007669"/>
    <property type="project" value="TreeGrafter"/>
</dbReference>
<comment type="similarity">
    <text evidence="2">Belongs to the shroom family.</text>
</comment>
<feature type="region of interest" description="Disordered" evidence="6">
    <location>
        <begin position="58"/>
        <end position="122"/>
    </location>
</feature>
<keyword evidence="5" id="KW-0175">Coiled coil</keyword>
<dbReference type="GO" id="GO:0016324">
    <property type="term" value="C:apical plasma membrane"/>
    <property type="evidence" value="ECO:0007669"/>
    <property type="project" value="TreeGrafter"/>
</dbReference>
<keyword evidence="3" id="KW-0963">Cytoplasm</keyword>
<dbReference type="GO" id="GO:0043296">
    <property type="term" value="C:apical junction complex"/>
    <property type="evidence" value="ECO:0007669"/>
    <property type="project" value="TreeGrafter"/>
</dbReference>
<dbReference type="InterPro" id="IPR014799">
    <property type="entry name" value="ASD2_dom"/>
</dbReference>
<reference evidence="8" key="1">
    <citation type="submission" date="2020-11" db="EMBL/GenBank/DDBJ databases">
        <authorList>
            <person name="Tran Van P."/>
        </authorList>
    </citation>
    <scope>NUCLEOTIDE SEQUENCE</scope>
</reference>
<evidence type="ECO:0000256" key="1">
    <source>
        <dbReference type="ARBA" id="ARBA00004245"/>
    </source>
</evidence>
<accession>A0A7R9IBN3</accession>
<feature type="domain" description="ASD2" evidence="7">
    <location>
        <begin position="401"/>
        <end position="692"/>
    </location>
</feature>
<evidence type="ECO:0000259" key="7">
    <source>
        <dbReference type="PROSITE" id="PS51307"/>
    </source>
</evidence>
<evidence type="ECO:0000256" key="4">
    <source>
        <dbReference type="ARBA" id="ARBA00023212"/>
    </source>
</evidence>
<gene>
    <name evidence="8" type="ORF">TTEB3V08_LOCUS3284</name>
</gene>
<dbReference type="GO" id="GO:0005912">
    <property type="term" value="C:adherens junction"/>
    <property type="evidence" value="ECO:0007669"/>
    <property type="project" value="TreeGrafter"/>
</dbReference>